<dbReference type="EC" id="2.1.1.199" evidence="8"/>
<dbReference type="NCBIfam" id="TIGR00006">
    <property type="entry name" value="16S rRNA (cytosine(1402)-N(4))-methyltransferase RsmH"/>
    <property type="match status" value="1"/>
</dbReference>
<dbReference type="GO" id="GO:0016788">
    <property type="term" value="F:hydrolase activity, acting on ester bonds"/>
    <property type="evidence" value="ECO:0007669"/>
    <property type="project" value="UniProtKB-UniRule"/>
</dbReference>
<comment type="catalytic activity">
    <reaction evidence="8">
        <text>cytidine(1402) in 16S rRNA + S-adenosyl-L-methionine = N(4)-methylcytidine(1402) in 16S rRNA + S-adenosyl-L-homocysteine + H(+)</text>
        <dbReference type="Rhea" id="RHEA:42928"/>
        <dbReference type="Rhea" id="RHEA-COMP:10286"/>
        <dbReference type="Rhea" id="RHEA-COMP:10287"/>
        <dbReference type="ChEBI" id="CHEBI:15378"/>
        <dbReference type="ChEBI" id="CHEBI:57856"/>
        <dbReference type="ChEBI" id="CHEBI:59789"/>
        <dbReference type="ChEBI" id="CHEBI:74506"/>
        <dbReference type="ChEBI" id="CHEBI:82748"/>
        <dbReference type="EC" id="2.1.1.199"/>
    </reaction>
</comment>
<comment type="function">
    <text evidence="8">Specifically methylates the N4 position of cytidine in position 1402 (C1402) of 16S rRNA.</text>
</comment>
<dbReference type="Pfam" id="PF01795">
    <property type="entry name" value="Methyltransf_5"/>
    <property type="match status" value="1"/>
</dbReference>
<keyword evidence="6 8" id="KW-0949">S-adenosyl-L-methionine</keyword>
<accession>T5LDK8</accession>
<dbReference type="GO" id="GO:0004518">
    <property type="term" value="F:nuclease activity"/>
    <property type="evidence" value="ECO:0007669"/>
    <property type="project" value="UniProtKB-KW"/>
</dbReference>
<dbReference type="GO" id="GO:0071424">
    <property type="term" value="F:rRNA (cytosine-N4-)-methyltransferase activity"/>
    <property type="evidence" value="ECO:0007669"/>
    <property type="project" value="UniProtKB-UniRule"/>
</dbReference>
<keyword evidence="2 7" id="KW-0963">Cytoplasm</keyword>
<dbReference type="SUPFAM" id="SSF53098">
    <property type="entry name" value="Ribonuclease H-like"/>
    <property type="match status" value="2"/>
</dbReference>
<feature type="compositionally biased region" description="Polar residues" evidence="9">
    <location>
        <begin position="231"/>
        <end position="243"/>
    </location>
</feature>
<keyword evidence="5 8" id="KW-0808">Transferase</keyword>
<dbReference type="InterPro" id="IPR012337">
    <property type="entry name" value="RNaseH-like_sf"/>
</dbReference>
<evidence type="ECO:0000256" key="7">
    <source>
        <dbReference type="HAMAP-Rule" id="MF_00651"/>
    </source>
</evidence>
<dbReference type="Gene3D" id="3.30.420.140">
    <property type="entry name" value="YqgF/RNase H-like domain"/>
    <property type="match status" value="1"/>
</dbReference>
<comment type="caution">
    <text evidence="8">Lacks conserved residue(s) required for the propagation of feature annotation.</text>
</comment>
<feature type="binding site" evidence="8">
    <location>
        <position position="391"/>
    </location>
    <ligand>
        <name>S-adenosyl-L-methionine</name>
        <dbReference type="ChEBI" id="CHEBI:59789"/>
    </ligand>
</feature>
<evidence type="ECO:0000313" key="10">
    <source>
        <dbReference type="EMBL" id="EQM94648.1"/>
    </source>
</evidence>
<dbReference type="EC" id="3.1.-.-" evidence="7"/>
<dbReference type="GO" id="GO:0070475">
    <property type="term" value="P:rRNA base methylation"/>
    <property type="evidence" value="ECO:0007669"/>
    <property type="project" value="UniProtKB-UniRule"/>
</dbReference>
<dbReference type="Gene3D" id="3.40.50.150">
    <property type="entry name" value="Vaccinia Virus protein VP39"/>
    <property type="match status" value="1"/>
</dbReference>
<dbReference type="HAMAP" id="MF_00651">
    <property type="entry name" value="Nuclease_YqgF"/>
    <property type="match status" value="1"/>
</dbReference>
<dbReference type="GO" id="GO:0000967">
    <property type="term" value="P:rRNA 5'-end processing"/>
    <property type="evidence" value="ECO:0007669"/>
    <property type="project" value="UniProtKB-UniRule"/>
</dbReference>
<dbReference type="EMBL" id="ACDN02000055">
    <property type="protein sequence ID" value="EQM94648.1"/>
    <property type="molecule type" value="Genomic_DNA"/>
</dbReference>
<dbReference type="AlphaFoldDB" id="T5LDK8"/>
<evidence type="ECO:0000256" key="9">
    <source>
        <dbReference type="SAM" id="MobiDB-lite"/>
    </source>
</evidence>
<protein>
    <recommendedName>
        <fullName evidence="7 8">Multifunctional fusion protein</fullName>
    </recommendedName>
    <domain>
        <recommendedName>
            <fullName evidence="8">Ribosomal RNA small subunit methyltransferase H</fullName>
            <ecNumber evidence="8">2.1.1.199</ecNumber>
        </recommendedName>
        <alternativeName>
            <fullName evidence="8">16S rRNA m(4)C1402 methyltransferase</fullName>
        </alternativeName>
        <alternativeName>
            <fullName evidence="8">rRNA (cytosine-N(4)-)-methyltransferase RsmH</fullName>
        </alternativeName>
    </domain>
    <domain>
        <recommendedName>
            <fullName evidence="7">Putative pre-16S rRNA nuclease</fullName>
            <ecNumber evidence="7">3.1.-.-</ecNumber>
        </recommendedName>
    </domain>
</protein>
<keyword evidence="7" id="KW-0540">Nuclease</keyword>
<evidence type="ECO:0000256" key="6">
    <source>
        <dbReference type="ARBA" id="ARBA00022691"/>
    </source>
</evidence>
<reference evidence="10 11" key="1">
    <citation type="journal article" date="2014" name="Genome Announc.">
        <title>Draft genome sequences of six enterohepatic helicobacter species isolated from humans and one from rhesus macaques.</title>
        <authorList>
            <person name="Shen Z."/>
            <person name="Sheh A."/>
            <person name="Young S.K."/>
            <person name="Abouelliel A."/>
            <person name="Ward D.V."/>
            <person name="Earl A.M."/>
            <person name="Fox J.G."/>
        </authorList>
    </citation>
    <scope>NUCLEOTIDE SEQUENCE [LARGE SCALE GENOMIC DNA]</scope>
    <source>
        <strain evidence="10 11">ATCC 43879</strain>
    </source>
</reference>
<comment type="caution">
    <text evidence="10">The sequence shown here is derived from an EMBL/GenBank/DDBJ whole genome shotgun (WGS) entry which is preliminary data.</text>
</comment>
<organism evidence="10 11">
    <name type="scientific">Helicobacter bilis ATCC 43879</name>
    <dbReference type="NCBI Taxonomy" id="613026"/>
    <lineage>
        <taxon>Bacteria</taxon>
        <taxon>Pseudomonadati</taxon>
        <taxon>Campylobacterota</taxon>
        <taxon>Epsilonproteobacteria</taxon>
        <taxon>Campylobacterales</taxon>
        <taxon>Helicobacteraceae</taxon>
        <taxon>Helicobacter</taxon>
    </lineage>
</organism>
<comment type="similarity">
    <text evidence="1 8">Belongs to the methyltransferase superfamily. RsmH family.</text>
</comment>
<dbReference type="Pfam" id="PF03652">
    <property type="entry name" value="RuvX"/>
    <property type="match status" value="1"/>
</dbReference>
<comment type="similarity">
    <text evidence="7">Belongs to the YqgF HJR family.</text>
</comment>
<evidence type="ECO:0000256" key="5">
    <source>
        <dbReference type="ARBA" id="ARBA00022679"/>
    </source>
</evidence>
<evidence type="ECO:0000256" key="4">
    <source>
        <dbReference type="ARBA" id="ARBA00022603"/>
    </source>
</evidence>
<name>T5LDK8_9HELI</name>
<dbReference type="HOGENOM" id="CLU_459114_0_0_7"/>
<keyword evidence="4 8" id="KW-0489">Methyltransferase</keyword>
<dbReference type="PANTHER" id="PTHR11265:SF0">
    <property type="entry name" value="12S RRNA N4-METHYLCYTIDINE METHYLTRANSFERASE"/>
    <property type="match status" value="1"/>
</dbReference>
<dbReference type="InterPro" id="IPR023397">
    <property type="entry name" value="SAM-dep_MeTrfase_MraW_recog"/>
</dbReference>
<dbReference type="HAMAP" id="MF_01007">
    <property type="entry name" value="16SrRNA_methyltr_H"/>
    <property type="match status" value="1"/>
</dbReference>
<dbReference type="CDD" id="cd16964">
    <property type="entry name" value="YqgF"/>
    <property type="match status" value="1"/>
</dbReference>
<evidence type="ECO:0000313" key="11">
    <source>
        <dbReference type="Proteomes" id="UP000005085"/>
    </source>
</evidence>
<feature type="binding site" evidence="8">
    <location>
        <position position="398"/>
    </location>
    <ligand>
        <name>S-adenosyl-L-methionine</name>
        <dbReference type="ChEBI" id="CHEBI:59789"/>
    </ligand>
</feature>
<dbReference type="RefSeq" id="WP_020995842.1">
    <property type="nucleotide sequence ID" value="NZ_KI392040.1"/>
</dbReference>
<evidence type="ECO:0000256" key="3">
    <source>
        <dbReference type="ARBA" id="ARBA00022552"/>
    </source>
</evidence>
<dbReference type="InterPro" id="IPR029063">
    <property type="entry name" value="SAM-dependent_MTases_sf"/>
</dbReference>
<comment type="subcellular location">
    <subcellularLocation>
        <location evidence="7">Cytoplasm</location>
    </subcellularLocation>
</comment>
<dbReference type="Gene3D" id="1.10.150.170">
    <property type="entry name" value="Putative methyltransferase TM0872, insert domain"/>
    <property type="match status" value="1"/>
</dbReference>
<dbReference type="SUPFAM" id="SSF53335">
    <property type="entry name" value="S-adenosyl-L-methionine-dependent methyltransferases"/>
    <property type="match status" value="1"/>
</dbReference>
<dbReference type="OrthoDB" id="9806637at2"/>
<evidence type="ECO:0000256" key="8">
    <source>
        <dbReference type="HAMAP-Rule" id="MF_01007"/>
    </source>
</evidence>
<feature type="binding site" evidence="8">
    <location>
        <position position="340"/>
    </location>
    <ligand>
        <name>S-adenosyl-L-methionine</name>
        <dbReference type="ChEBI" id="CHEBI:59789"/>
    </ligand>
</feature>
<dbReference type="GO" id="GO:0005737">
    <property type="term" value="C:cytoplasm"/>
    <property type="evidence" value="ECO:0007669"/>
    <property type="project" value="UniProtKB-SubCell"/>
</dbReference>
<dbReference type="InterPro" id="IPR005227">
    <property type="entry name" value="YqgF"/>
</dbReference>
<dbReference type="SUPFAM" id="SSF81799">
    <property type="entry name" value="Putative methyltransferase TM0872, insert domain"/>
    <property type="match status" value="1"/>
</dbReference>
<evidence type="ECO:0000256" key="1">
    <source>
        <dbReference type="ARBA" id="ARBA00010396"/>
    </source>
</evidence>
<feature type="binding site" evidence="8">
    <location>
        <position position="367"/>
    </location>
    <ligand>
        <name>S-adenosyl-L-methionine</name>
        <dbReference type="ChEBI" id="CHEBI:59789"/>
    </ligand>
</feature>
<keyword evidence="7" id="KW-0378">Hydrolase</keyword>
<feature type="compositionally biased region" description="Basic and acidic residues" evidence="9">
    <location>
        <begin position="217"/>
        <end position="230"/>
    </location>
</feature>
<dbReference type="PANTHER" id="PTHR11265">
    <property type="entry name" value="S-ADENOSYL-METHYLTRANSFERASE MRAW"/>
    <property type="match status" value="1"/>
</dbReference>
<keyword evidence="11" id="KW-1185">Reference proteome</keyword>
<sequence>MIFGIDFGLKRLGVAKVVQNIIVPLAPIMRKNRNQASKDLANLLLAHESDMSKITLVVGMPRDMDIDDVDTESNLNIESGLDIESNRAGRHEVMQKRISHFLNLIDFSGQVIYIDESYSSKEANERLLDRGYNKRKNARKNGVLDSISACVILERYLERINSLSHKKEDKQNRAGCESILIESSDMESSMPENRVIESCKVESSLSVSRVFETSVLESKDMESKHTESKNENCLTNPLQTKNANRVGGTLDSNSTNRAEPSIDSKQIYDKQKEKSPHIPVLLEHMLDTFDRIFLSTHSHYIAKKSLIKNKEVLIDCTLGFGGMSRALLERYSNLHIIGIDRDSYALEYNRESMAKFKDRFQTRHGDFATLLPQIIKEIEANGDHLCGILADIGVSSYQLDSIDRGFSFHSNKLDMRMDRTQSLDADMIVNTYNKYELEEIFKNYGEIREYKKLVNLIVQERQRGRITADSLQNIALKLHSKAKIHPATLIYQALRIAVNDELGQLKSLLHSCQNLHEVLFCVISFHSLEDRMIKESFKQFAKSCICDTTSFKCVCGNNHAKGFSLYKKPLIADSKEIAQNKRSRSAKLRAFYFA</sequence>
<comment type="function">
    <text evidence="7">Could be a nuclease involved in processing of the 5'-end of pre-16S rRNA.</text>
</comment>
<evidence type="ECO:0000256" key="2">
    <source>
        <dbReference type="ARBA" id="ARBA00022490"/>
    </source>
</evidence>
<dbReference type="InterPro" id="IPR037027">
    <property type="entry name" value="YqgF/RNaseH-like_dom_sf"/>
</dbReference>
<gene>
    <name evidence="8" type="primary">rsmH</name>
    <name evidence="10" type="ORF">HRAG_02303</name>
</gene>
<dbReference type="InterPro" id="IPR002903">
    <property type="entry name" value="RsmH"/>
</dbReference>
<proteinExistence type="inferred from homology"/>
<keyword evidence="7" id="KW-0690">Ribosome biogenesis</keyword>
<dbReference type="Proteomes" id="UP000005085">
    <property type="component" value="Unassembled WGS sequence"/>
</dbReference>
<feature type="region of interest" description="Disordered" evidence="9">
    <location>
        <begin position="217"/>
        <end position="264"/>
    </location>
</feature>
<keyword evidence="3 8" id="KW-0698">rRNA processing</keyword>
<dbReference type="eggNOG" id="COG0275">
    <property type="taxonomic scope" value="Bacteria"/>
</dbReference>